<dbReference type="Proteomes" id="UP000231134">
    <property type="component" value="Unassembled WGS sequence"/>
</dbReference>
<protein>
    <recommendedName>
        <fullName evidence="6">3-isopropylmalate dehydratase</fullName>
        <ecNumber evidence="6">4.2.1.33</ecNumber>
    </recommendedName>
</protein>
<dbReference type="PANTHER" id="PTHR43345:SF5">
    <property type="entry name" value="3-ISOPROPYLMALATE DEHYDRATASE SMALL SUBUNIT"/>
    <property type="match status" value="1"/>
</dbReference>
<dbReference type="NCBIfam" id="NF002458">
    <property type="entry name" value="PRK01641.1"/>
    <property type="match status" value="1"/>
</dbReference>
<dbReference type="RefSeq" id="WP_241899378.1">
    <property type="nucleotide sequence ID" value="NZ_JAQXKX010000046.1"/>
</dbReference>
<keyword evidence="10" id="KW-0100">Branched-chain amino acid biosynthesis</keyword>
<dbReference type="InterPro" id="IPR033940">
    <property type="entry name" value="IPMI_Swivel"/>
</dbReference>
<proteinExistence type="inferred from homology"/>
<dbReference type="PANTHER" id="PTHR43345">
    <property type="entry name" value="3-ISOPROPYLMALATE DEHYDRATASE SMALL SUBUNIT 2-RELATED-RELATED"/>
    <property type="match status" value="1"/>
</dbReference>
<dbReference type="SUPFAM" id="SSF52016">
    <property type="entry name" value="LeuD/IlvD-like"/>
    <property type="match status" value="1"/>
</dbReference>
<evidence type="ECO:0000256" key="10">
    <source>
        <dbReference type="ARBA" id="ARBA00023304"/>
    </source>
</evidence>
<dbReference type="InterPro" id="IPR000573">
    <property type="entry name" value="AconitaseA/IPMdHydase_ssu_swvl"/>
</dbReference>
<reference evidence="12 13" key="1">
    <citation type="submission" date="2017-11" db="EMBL/GenBank/DDBJ databases">
        <title>Animal gut microbial communities from fecal samples from Wisconsin, USA.</title>
        <authorList>
            <person name="Neumann A."/>
        </authorList>
    </citation>
    <scope>NUCLEOTIDE SEQUENCE [LARGE SCALE GENOMIC DNA]</scope>
    <source>
        <strain evidence="12 13">UWS3</strain>
    </source>
</reference>
<comment type="function">
    <text evidence="2">Catalyzes the isomerization between 2-isopropylmalate and 3-isopropylmalate, via the formation of 2-isopropylmaleate.</text>
</comment>
<dbReference type="EMBL" id="PGEX01000001">
    <property type="protein sequence ID" value="PJJ40187.1"/>
    <property type="molecule type" value="Genomic_DNA"/>
</dbReference>
<evidence type="ECO:0000256" key="2">
    <source>
        <dbReference type="ARBA" id="ARBA00002695"/>
    </source>
</evidence>
<keyword evidence="8" id="KW-0028">Amino-acid biosynthesis</keyword>
<evidence type="ECO:0000256" key="5">
    <source>
        <dbReference type="ARBA" id="ARBA00011271"/>
    </source>
</evidence>
<keyword evidence="7" id="KW-0432">Leucine biosynthesis</keyword>
<comment type="catalytic activity">
    <reaction evidence="1">
        <text>(2R,3S)-3-isopropylmalate = (2S)-2-isopropylmalate</text>
        <dbReference type="Rhea" id="RHEA:32287"/>
        <dbReference type="ChEBI" id="CHEBI:1178"/>
        <dbReference type="ChEBI" id="CHEBI:35121"/>
        <dbReference type="EC" id="4.2.1.33"/>
    </reaction>
</comment>
<keyword evidence="13" id="KW-1185">Reference proteome</keyword>
<gene>
    <name evidence="12" type="ORF">BGX16_0099</name>
</gene>
<name>A0A2M9A3I3_9BACT</name>
<dbReference type="GO" id="GO:0003861">
    <property type="term" value="F:3-isopropylmalate dehydratase activity"/>
    <property type="evidence" value="ECO:0007669"/>
    <property type="project" value="UniProtKB-EC"/>
</dbReference>
<evidence type="ECO:0000256" key="3">
    <source>
        <dbReference type="ARBA" id="ARBA00004729"/>
    </source>
</evidence>
<evidence type="ECO:0000256" key="6">
    <source>
        <dbReference type="ARBA" id="ARBA00011998"/>
    </source>
</evidence>
<comment type="subunit">
    <text evidence="5">Heterodimer of LeuC and LeuD.</text>
</comment>
<dbReference type="CDD" id="cd01577">
    <property type="entry name" value="IPMI_Swivel"/>
    <property type="match status" value="1"/>
</dbReference>
<feature type="domain" description="Aconitase A/isopropylmalate dehydratase small subunit swivel" evidence="11">
    <location>
        <begin position="6"/>
        <end position="116"/>
    </location>
</feature>
<sequence length="202" mass="22154">MLTVIDTVKGSGIPLRGNDIDTDRIIPARFLKCVTFDGLGENAFADDIAGLEAQGKVHPFRDPKYAKGTVLVSNRNFGCGSSREHAPQALKRWGVRAIIAESYSEIFFGNCVAIGVPCFRVSHDVADKILTWIEEHPSEELVTSTQDRTLTMGGEVIPLELADGPRGQFLDGSWHARAVLMSHADDVEKLAGKLPYMKFLAR</sequence>
<evidence type="ECO:0000313" key="13">
    <source>
        <dbReference type="Proteomes" id="UP000231134"/>
    </source>
</evidence>
<dbReference type="InterPro" id="IPR050075">
    <property type="entry name" value="LeuD"/>
</dbReference>
<evidence type="ECO:0000313" key="12">
    <source>
        <dbReference type="EMBL" id="PJJ40187.1"/>
    </source>
</evidence>
<dbReference type="Gene3D" id="3.20.19.10">
    <property type="entry name" value="Aconitase, domain 4"/>
    <property type="match status" value="1"/>
</dbReference>
<comment type="caution">
    <text evidence="12">The sequence shown here is derived from an EMBL/GenBank/DDBJ whole genome shotgun (WGS) entry which is preliminary data.</text>
</comment>
<dbReference type="EC" id="4.2.1.33" evidence="6"/>
<evidence type="ECO:0000256" key="8">
    <source>
        <dbReference type="ARBA" id="ARBA00022605"/>
    </source>
</evidence>
<dbReference type="Pfam" id="PF00694">
    <property type="entry name" value="Aconitase_C"/>
    <property type="match status" value="1"/>
</dbReference>
<dbReference type="InterPro" id="IPR015928">
    <property type="entry name" value="Aconitase/3IPM_dehydase_swvl"/>
</dbReference>
<evidence type="ECO:0000259" key="11">
    <source>
        <dbReference type="Pfam" id="PF00694"/>
    </source>
</evidence>
<evidence type="ECO:0000256" key="4">
    <source>
        <dbReference type="ARBA" id="ARBA00009845"/>
    </source>
</evidence>
<organism evidence="12 13">
    <name type="scientific">Hallerella succinigenes</name>
    <dbReference type="NCBI Taxonomy" id="1896222"/>
    <lineage>
        <taxon>Bacteria</taxon>
        <taxon>Pseudomonadati</taxon>
        <taxon>Fibrobacterota</taxon>
        <taxon>Fibrobacteria</taxon>
        <taxon>Fibrobacterales</taxon>
        <taxon>Fibrobacteraceae</taxon>
        <taxon>Hallerella</taxon>
    </lineage>
</organism>
<keyword evidence="9" id="KW-0456">Lyase</keyword>
<dbReference type="AlphaFoldDB" id="A0A2M9A3I3"/>
<comment type="pathway">
    <text evidence="3">Amino-acid biosynthesis; L-leucine biosynthesis; L-leucine from 3-methyl-2-oxobutanoate: step 2/4.</text>
</comment>
<evidence type="ECO:0000256" key="9">
    <source>
        <dbReference type="ARBA" id="ARBA00023239"/>
    </source>
</evidence>
<dbReference type="GO" id="GO:0009098">
    <property type="term" value="P:L-leucine biosynthetic process"/>
    <property type="evidence" value="ECO:0007669"/>
    <property type="project" value="UniProtKB-KW"/>
</dbReference>
<accession>A0A2M9A3I3</accession>
<evidence type="ECO:0000256" key="7">
    <source>
        <dbReference type="ARBA" id="ARBA00022430"/>
    </source>
</evidence>
<evidence type="ECO:0000256" key="1">
    <source>
        <dbReference type="ARBA" id="ARBA00000491"/>
    </source>
</evidence>
<comment type="similarity">
    <text evidence="4">Belongs to the LeuD family. LeuD type 1 subfamily.</text>
</comment>